<evidence type="ECO:0000256" key="5">
    <source>
        <dbReference type="ARBA" id="ARBA00022989"/>
    </source>
</evidence>
<reference evidence="12" key="3">
    <citation type="submission" date="2024-01" db="EMBL/GenBank/DDBJ databases">
        <authorList>
            <person name="Coelho M.A."/>
            <person name="David-Palma M."/>
            <person name="Shea T."/>
            <person name="Sun S."/>
            <person name="Cuomo C.A."/>
            <person name="Heitman J."/>
        </authorList>
    </citation>
    <scope>NUCLEOTIDE SEQUENCE</scope>
    <source>
        <strain evidence="12">CBS 7841</strain>
    </source>
</reference>
<evidence type="ECO:0000256" key="11">
    <source>
        <dbReference type="SAM" id="SignalP"/>
    </source>
</evidence>
<evidence type="ECO:0000256" key="9">
    <source>
        <dbReference type="SAM" id="MobiDB-lite"/>
    </source>
</evidence>
<feature type="transmembrane region" description="Helical" evidence="10">
    <location>
        <begin position="151"/>
        <end position="170"/>
    </location>
</feature>
<dbReference type="SUPFAM" id="SSF49452">
    <property type="entry name" value="Starch-binding domain-like"/>
    <property type="match status" value="1"/>
</dbReference>
<keyword evidence="13" id="KW-1185">Reference proteome</keyword>
<feature type="compositionally biased region" description="Polar residues" evidence="9">
    <location>
        <begin position="202"/>
        <end position="216"/>
    </location>
</feature>
<comment type="similarity">
    <text evidence="2">Belongs to the EMC7 family.</text>
</comment>
<evidence type="ECO:0000256" key="3">
    <source>
        <dbReference type="ARBA" id="ARBA00022692"/>
    </source>
</evidence>
<dbReference type="InterPro" id="IPR039163">
    <property type="entry name" value="EMC7"/>
</dbReference>
<keyword evidence="6 10" id="KW-0472">Membrane</keyword>
<accession>A0A1E3IF97</accession>
<organism evidence="12 13">
    <name type="scientific">Cryptococcus depauperatus CBS 7841</name>
    <dbReference type="NCBI Taxonomy" id="1295531"/>
    <lineage>
        <taxon>Eukaryota</taxon>
        <taxon>Fungi</taxon>
        <taxon>Dikarya</taxon>
        <taxon>Basidiomycota</taxon>
        <taxon>Agaricomycotina</taxon>
        <taxon>Tremellomycetes</taxon>
        <taxon>Tremellales</taxon>
        <taxon>Cryptococcaceae</taxon>
        <taxon>Cryptococcus</taxon>
    </lineage>
</organism>
<dbReference type="Pfam" id="PF09430">
    <property type="entry name" value="EMC7_beta-sandw"/>
    <property type="match status" value="1"/>
</dbReference>
<dbReference type="PANTHER" id="PTHR13605">
    <property type="entry name" value="ER MEMBRANE PROTEIN COMPLEX SUBUNIT 7"/>
    <property type="match status" value="1"/>
</dbReference>
<keyword evidence="3 10" id="KW-0812">Transmembrane</keyword>
<dbReference type="GO" id="GO:0072546">
    <property type="term" value="C:EMC complex"/>
    <property type="evidence" value="ECO:0007669"/>
    <property type="project" value="TreeGrafter"/>
</dbReference>
<evidence type="ECO:0000256" key="10">
    <source>
        <dbReference type="SAM" id="Phobius"/>
    </source>
</evidence>
<reference evidence="12" key="2">
    <citation type="journal article" date="2022" name="Elife">
        <title>Obligate sexual reproduction of a homothallic fungus closely related to the Cryptococcus pathogenic species complex.</title>
        <authorList>
            <person name="Passer A.R."/>
            <person name="Clancey S.A."/>
            <person name="Shea T."/>
            <person name="David-Palma M."/>
            <person name="Averette A.F."/>
            <person name="Boekhout T."/>
            <person name="Porcel B.M."/>
            <person name="Nowrousian M."/>
            <person name="Cuomo C.A."/>
            <person name="Sun S."/>
            <person name="Heitman J."/>
            <person name="Coelho M.A."/>
        </authorList>
    </citation>
    <scope>NUCLEOTIDE SEQUENCE</scope>
    <source>
        <strain evidence="12">CBS 7841</strain>
    </source>
</reference>
<evidence type="ECO:0000256" key="1">
    <source>
        <dbReference type="ARBA" id="ARBA00004167"/>
    </source>
</evidence>
<dbReference type="VEuPathDB" id="FungiDB:L203_03566"/>
<evidence type="ECO:0000256" key="7">
    <source>
        <dbReference type="ARBA" id="ARBA00023277"/>
    </source>
</evidence>
<feature type="region of interest" description="Disordered" evidence="9">
    <location>
        <begin position="202"/>
        <end position="243"/>
    </location>
</feature>
<evidence type="ECO:0000313" key="12">
    <source>
        <dbReference type="EMBL" id="WVN90455.1"/>
    </source>
</evidence>
<dbReference type="OrthoDB" id="27095at2759"/>
<evidence type="ECO:0000256" key="2">
    <source>
        <dbReference type="ARBA" id="ARBA00008880"/>
    </source>
</evidence>
<evidence type="ECO:0000256" key="6">
    <source>
        <dbReference type="ARBA" id="ARBA00023136"/>
    </source>
</evidence>
<dbReference type="RefSeq" id="XP_066071155.1">
    <property type="nucleotide sequence ID" value="XM_066215058.1"/>
</dbReference>
<keyword evidence="5 10" id="KW-1133">Transmembrane helix</keyword>
<keyword evidence="8" id="KW-0624">Polysaccharide degradation</keyword>
<dbReference type="GO" id="GO:0000272">
    <property type="term" value="P:polysaccharide catabolic process"/>
    <property type="evidence" value="ECO:0007669"/>
    <property type="project" value="UniProtKB-KW"/>
</dbReference>
<reference evidence="12" key="1">
    <citation type="submission" date="2016-06" db="EMBL/GenBank/DDBJ databases">
        <authorList>
            <person name="Cuomo C."/>
            <person name="Litvintseva A."/>
            <person name="Heitman J."/>
            <person name="Chen Y."/>
            <person name="Sun S."/>
            <person name="Springer D."/>
            <person name="Dromer F."/>
            <person name="Young S."/>
            <person name="Zeng Q."/>
            <person name="Chapman S."/>
            <person name="Gujja S."/>
            <person name="Saif S."/>
            <person name="Birren B."/>
        </authorList>
    </citation>
    <scope>NUCLEOTIDE SEQUENCE</scope>
    <source>
        <strain evidence="12">CBS 7841</strain>
    </source>
</reference>
<evidence type="ECO:0000256" key="8">
    <source>
        <dbReference type="ARBA" id="ARBA00023326"/>
    </source>
</evidence>
<dbReference type="InterPro" id="IPR013784">
    <property type="entry name" value="Carb-bd-like_fold"/>
</dbReference>
<evidence type="ECO:0000313" key="13">
    <source>
        <dbReference type="Proteomes" id="UP000094043"/>
    </source>
</evidence>
<dbReference type="EMBL" id="CP143790">
    <property type="protein sequence ID" value="WVN90455.1"/>
    <property type="molecule type" value="Genomic_DNA"/>
</dbReference>
<dbReference type="AlphaFoldDB" id="A0A1E3IF97"/>
<sequence>MRLEKLLCFLPVLPLVSAATIAGRIAFNEVLLADALLPTSQVFLDHGSRKVWIKPDGSFEINGVKEGAHHLEAVVPGYVFHPLLVTISPPSPLDDSVDEPLSNRTVHVQLFNLARQSLPLSSSSLPYPLVLEPLARENYYTPKGGMNMLGLLRSPMVLMMLFTGLMMFALPKLIANMDSIDPELSKEMAETRQKMQGFQNGDWTGALSTMLASGTPDTPPIQKPGSTANGGTSGRTGGKKRRK</sequence>
<proteinExistence type="inferred from homology"/>
<dbReference type="InterPro" id="IPR019008">
    <property type="entry name" value="Beta_sandwich_EMC7"/>
</dbReference>
<name>A0A1E3IF97_9TREE</name>
<keyword evidence="4 11" id="KW-0732">Signal</keyword>
<dbReference type="GO" id="GO:0030246">
    <property type="term" value="F:carbohydrate binding"/>
    <property type="evidence" value="ECO:0007669"/>
    <property type="project" value="InterPro"/>
</dbReference>
<feature type="chain" id="PRO_5043893078" evidence="11">
    <location>
        <begin position="19"/>
        <end position="243"/>
    </location>
</feature>
<feature type="signal peptide" evidence="11">
    <location>
        <begin position="1"/>
        <end position="18"/>
    </location>
</feature>
<evidence type="ECO:0000256" key="4">
    <source>
        <dbReference type="ARBA" id="ARBA00022729"/>
    </source>
</evidence>
<dbReference type="Proteomes" id="UP000094043">
    <property type="component" value="Chromosome 7"/>
</dbReference>
<keyword evidence="7" id="KW-0119">Carbohydrate metabolism</keyword>
<dbReference type="PANTHER" id="PTHR13605:SF4">
    <property type="entry name" value="ER MEMBRANE PROTEIN COMPLEX SUBUNIT 7"/>
    <property type="match status" value="1"/>
</dbReference>
<comment type="subcellular location">
    <subcellularLocation>
        <location evidence="1">Membrane</location>
        <topology evidence="1">Single-pass membrane protein</topology>
    </subcellularLocation>
</comment>
<gene>
    <name evidence="12" type="ORF">L203_105691</name>
</gene>
<dbReference type="GeneID" id="91089900"/>
<dbReference type="KEGG" id="cdep:91089900"/>
<protein>
    <submittedName>
        <fullName evidence="12">Uncharacterized protein</fullName>
    </submittedName>
</protein>